<protein>
    <submittedName>
        <fullName evidence="2">Uncharacterized protein</fullName>
    </submittedName>
</protein>
<name>A0ABU9QD48_9BURK</name>
<reference evidence="2 3" key="1">
    <citation type="submission" date="2024-01" db="EMBL/GenBank/DDBJ databases">
        <title>The diversity of rhizobia nodulating Mimosa spp. in eleven states of Brazil covering several biomes is determined by host plant, location, and edaphic factors.</title>
        <authorList>
            <person name="Rouws L."/>
            <person name="Barauna A."/>
            <person name="Beukes C."/>
            <person name="De Faria S.M."/>
            <person name="Gross E."/>
            <person name="Dos Reis Junior F.B."/>
            <person name="Simon M."/>
            <person name="Maluk M."/>
            <person name="Odee D.W."/>
            <person name="Kenicer G."/>
            <person name="Young J.P.W."/>
            <person name="Reis V.M."/>
            <person name="Zilli J."/>
            <person name="James E.K."/>
        </authorList>
    </citation>
    <scope>NUCLEOTIDE SEQUENCE [LARGE SCALE GENOMIC DNA]</scope>
    <source>
        <strain evidence="2 3">JPY77</strain>
    </source>
</reference>
<evidence type="ECO:0000313" key="3">
    <source>
        <dbReference type="Proteomes" id="UP001494588"/>
    </source>
</evidence>
<gene>
    <name evidence="2" type="ORF">V4C55_16645</name>
</gene>
<dbReference type="Proteomes" id="UP001494588">
    <property type="component" value="Unassembled WGS sequence"/>
</dbReference>
<comment type="caution">
    <text evidence="2">The sequence shown here is derived from an EMBL/GenBank/DDBJ whole genome shotgun (WGS) entry which is preliminary data.</text>
</comment>
<keyword evidence="3" id="KW-1185">Reference proteome</keyword>
<dbReference type="EMBL" id="JAZHGC010000012">
    <property type="protein sequence ID" value="MEM5287356.1"/>
    <property type="molecule type" value="Genomic_DNA"/>
</dbReference>
<evidence type="ECO:0000313" key="2">
    <source>
        <dbReference type="EMBL" id="MEM5287356.1"/>
    </source>
</evidence>
<feature type="region of interest" description="Disordered" evidence="1">
    <location>
        <begin position="1"/>
        <end position="24"/>
    </location>
</feature>
<feature type="compositionally biased region" description="Basic and acidic residues" evidence="1">
    <location>
        <begin position="1"/>
        <end position="10"/>
    </location>
</feature>
<dbReference type="RefSeq" id="WP_201649140.1">
    <property type="nucleotide sequence ID" value="NZ_CAJHCS010000004.1"/>
</dbReference>
<evidence type="ECO:0000256" key="1">
    <source>
        <dbReference type="SAM" id="MobiDB-lite"/>
    </source>
</evidence>
<proteinExistence type="predicted"/>
<accession>A0ABU9QD48</accession>
<sequence>MTERDEENHGYRKRVKPRTYNRQTPVVAEPSRSVVMTGEQYREHIRRLLKDREGKR</sequence>
<organism evidence="2 3">
    <name type="scientific">Paraburkholderia sabiae</name>
    <dbReference type="NCBI Taxonomy" id="273251"/>
    <lineage>
        <taxon>Bacteria</taxon>
        <taxon>Pseudomonadati</taxon>
        <taxon>Pseudomonadota</taxon>
        <taxon>Betaproteobacteria</taxon>
        <taxon>Burkholderiales</taxon>
        <taxon>Burkholderiaceae</taxon>
        <taxon>Paraburkholderia</taxon>
    </lineage>
</organism>